<feature type="compositionally biased region" description="Low complexity" evidence="1">
    <location>
        <begin position="100"/>
        <end position="109"/>
    </location>
</feature>
<evidence type="ECO:0000313" key="5">
    <source>
        <dbReference type="Proteomes" id="UP000663801"/>
    </source>
</evidence>
<proteinExistence type="predicted"/>
<evidence type="ECO:0008006" key="6">
    <source>
        <dbReference type="Google" id="ProtNLM"/>
    </source>
</evidence>
<reference evidence="4" key="1">
    <citation type="submission" date="2021-01" db="EMBL/GenBank/DDBJ databases">
        <title>KCTC 19127 draft genome.</title>
        <authorList>
            <person name="An D."/>
        </authorList>
    </citation>
    <scope>NUCLEOTIDE SEQUENCE</scope>
    <source>
        <strain evidence="4">KCTC 19127</strain>
    </source>
</reference>
<dbReference type="AlphaFoldDB" id="A0A939C559"/>
<keyword evidence="5" id="KW-1185">Reference proteome</keyword>
<dbReference type="InterPro" id="IPR058692">
    <property type="entry name" value="Fn3_SaeA_2nd"/>
</dbReference>
<dbReference type="EMBL" id="JAERWL010000008">
    <property type="protein sequence ID" value="MBM9476489.1"/>
    <property type="molecule type" value="Genomic_DNA"/>
</dbReference>
<evidence type="ECO:0000313" key="4">
    <source>
        <dbReference type="EMBL" id="MBM9476489.1"/>
    </source>
</evidence>
<evidence type="ECO:0000259" key="3">
    <source>
        <dbReference type="Pfam" id="PF25835"/>
    </source>
</evidence>
<feature type="region of interest" description="Disordered" evidence="1">
    <location>
        <begin position="76"/>
        <end position="185"/>
    </location>
</feature>
<dbReference type="Proteomes" id="UP000663801">
    <property type="component" value="Unassembled WGS sequence"/>
</dbReference>
<name>A0A939C559_9ACTN</name>
<sequence>MTSTKDAAEQLALRMYALRDEYGLKLVDAVIRQAAKDAGGTLESLDRRFRMAGLPQPRNILRQLVELRTTAEKALPPPSPGFVVDGPTPDAPVSPPVPAAPAWAGPPAWYDRMTRDEPTPPPNGPPVAAPPSPAGPPSWYTPPELDVPPAAVNPPAARSSPAAQVPPAAQTDPYPGIPSGSAGASRLPVTEADLVDPLRLSARCDVFGAVDERLQIRTDNGRVILRWPAAADLGSDPVYLVVAADAVVPESPDDGHRVVASLLNQVIVPGGSGPAFAVFAYPVSHAGELGSATGVRQAIGRVVPEVGDLHLEAQEHGVLLSWVRPARAERVRVMRSLPDEPLPSRPDPSLQVSFSGDAFRDADVEPGSTYEYRVYTESQAMGGSGMWESSTGVTRQVTVPGRPSAVDDLQAHVDVRSRRAGVSASWTAPRRGRPRVYLRAGEPPDDVVAGAVLSAEQFAMQETLLGLQVREPVITREGRQTMDWIALDDQDAEGRTSRWTVSVVTEFAGRTVIGAQRVVVHVGDVTEAAVEERTDWQLLRVTWPAGATFLGIWTLPPGTPTTGGPHRRVTRDEFDTAGGIALQLEPHAQDLVVQGATRYGSTWVTGGVERVTYPGRWVVRYQLVAGGRFGGSRLLQVAVERPDWPEIGLELVAGTQGFPLTVPGPGVDALFHGRMPTGSLVPGQYVPASAEIRVPKGAAVRLRVSGPSGLEPLVVDPLDAVNPPPPPGPVPVLRCPRCLRGTDLAVQAFRCQGSCREEPDLPQTALLDPGMPPRPETMRRGKPVFTVSRAVDTDRPLPSFAAPVGTAVCPRPNCGRPSHEHVCPHCHTTLPPNWWAQEVLGVVVVGARSSGKTTYLSLLIRHLEQNLLPSVHGNLHPVDAASEAKLDVMRRGLMAGQLAEGTQGAEQNLPLLAPMLAGIGTGPHGRGRNLALFDVAGEDMSTAEGVRLYSPALSAADMVLILIDPLQLDGVREWLDGTVPLPPRGAPPARVVHNVVQQIRRQAGVPTGPLPVRAAVAFAKFDGLQAAASIPQSSIGDLIGPGNALWRDPYVGRSELYLEPDGRRVHDEVRALLVRMGESGLVALVEDSFRQVQYFAVSALGHGPRGRQVSAAGASPQRVGDPLRWLLWNAGWDGRR</sequence>
<accession>A0A939C559</accession>
<feature type="compositionally biased region" description="Pro residues" evidence="1">
    <location>
        <begin position="119"/>
        <end position="140"/>
    </location>
</feature>
<evidence type="ECO:0000256" key="1">
    <source>
        <dbReference type="SAM" id="MobiDB-lite"/>
    </source>
</evidence>
<feature type="compositionally biased region" description="Pro residues" evidence="1">
    <location>
        <begin position="89"/>
        <end position="99"/>
    </location>
</feature>
<feature type="domain" description="SaeA second Fn3-like" evidence="2">
    <location>
        <begin position="307"/>
        <end position="384"/>
    </location>
</feature>
<protein>
    <recommendedName>
        <fullName evidence="6">Fibronectin type-III domain-containing protein</fullName>
    </recommendedName>
</protein>
<dbReference type="InterPro" id="IPR058694">
    <property type="entry name" value="Fn3_SaeA_4th"/>
</dbReference>
<dbReference type="Pfam" id="PF25835">
    <property type="entry name" value="Fn3_SaeA_5th"/>
    <property type="match status" value="1"/>
</dbReference>
<gene>
    <name evidence="4" type="ORF">JL107_08555</name>
</gene>
<dbReference type="Pfam" id="PF25833">
    <property type="entry name" value="Fn3_SaeA_3rd"/>
    <property type="match status" value="1"/>
</dbReference>
<organism evidence="4 5">
    <name type="scientific">Nakamurella flavida</name>
    <dbReference type="NCBI Taxonomy" id="363630"/>
    <lineage>
        <taxon>Bacteria</taxon>
        <taxon>Bacillati</taxon>
        <taxon>Actinomycetota</taxon>
        <taxon>Actinomycetes</taxon>
        <taxon>Nakamurellales</taxon>
        <taxon>Nakamurellaceae</taxon>
        <taxon>Nakamurella</taxon>
    </lineage>
</organism>
<feature type="compositionally biased region" description="Low complexity" evidence="1">
    <location>
        <begin position="141"/>
        <end position="170"/>
    </location>
</feature>
<feature type="domain" description="SaeA fourth Fn3-like" evidence="3">
    <location>
        <begin position="525"/>
        <end position="608"/>
    </location>
</feature>
<dbReference type="RefSeq" id="WP_205256606.1">
    <property type="nucleotide sequence ID" value="NZ_BAAAPV010000004.1"/>
</dbReference>
<evidence type="ECO:0000259" key="2">
    <source>
        <dbReference type="Pfam" id="PF25833"/>
    </source>
</evidence>
<comment type="caution">
    <text evidence="4">The sequence shown here is derived from an EMBL/GenBank/DDBJ whole genome shotgun (WGS) entry which is preliminary data.</text>
</comment>